<feature type="domain" description="AB hydrolase-1" evidence="3">
    <location>
        <begin position="1"/>
        <end position="228"/>
    </location>
</feature>
<dbReference type="EMBL" id="JBHUHX010000051">
    <property type="protein sequence ID" value="MFD2113427.1"/>
    <property type="molecule type" value="Genomic_DNA"/>
</dbReference>
<name>A0ABW4YCQ8_9GAMM</name>
<dbReference type="GO" id="GO:0016787">
    <property type="term" value="F:hydrolase activity"/>
    <property type="evidence" value="ECO:0007669"/>
    <property type="project" value="UniProtKB-KW"/>
</dbReference>
<dbReference type="RefSeq" id="WP_386028376.1">
    <property type="nucleotide sequence ID" value="NZ_JBHUHX010000051.1"/>
</dbReference>
<dbReference type="PANTHER" id="PTHR42916">
    <property type="entry name" value="2-SUCCINYL-5-ENOLPYRUVYL-6-HYDROXY-3-CYCLOHEXENE-1-CARBOXYLATE SYNTHASE"/>
    <property type="match status" value="1"/>
</dbReference>
<keyword evidence="5" id="KW-1185">Reference proteome</keyword>
<sequence length="232" mass="25438">MLHGFTGCAADWAACLPEDASRVAIDLPGHGHEPAPLGTFAEEIAMLLDRLPASIDSLIGYSMGGRIALGLLQAAPERFRAATIISAHPGLTDQELRQQRRATDLGWIQLLHTQGIEAFVRAWERQALFATQQALSPAILERQRRIRLSHRPGGLARCLACLGLAEMPSTWDDLDRYPGDLTWIVGGEDRKFIQIARQVAERRPATRVHLIEGVGHNPLLEAPNALAQLLSD</sequence>
<evidence type="ECO:0000313" key="4">
    <source>
        <dbReference type="EMBL" id="MFD2113427.1"/>
    </source>
</evidence>
<protein>
    <submittedName>
        <fullName evidence="4">Alpha/beta fold hydrolase</fullName>
    </submittedName>
</protein>
<evidence type="ECO:0000256" key="1">
    <source>
        <dbReference type="ARBA" id="ARBA00022428"/>
    </source>
</evidence>
<evidence type="ECO:0000256" key="2">
    <source>
        <dbReference type="ARBA" id="ARBA00023239"/>
    </source>
</evidence>
<dbReference type="SUPFAM" id="SSF53474">
    <property type="entry name" value="alpha/beta-Hydrolases"/>
    <property type="match status" value="1"/>
</dbReference>
<accession>A0ABW4YCQ8</accession>
<keyword evidence="2" id="KW-0456">Lyase</keyword>
<reference evidence="5" key="1">
    <citation type="journal article" date="2019" name="Int. J. Syst. Evol. Microbiol.">
        <title>The Global Catalogue of Microorganisms (GCM) 10K type strain sequencing project: providing services to taxonomists for standard genome sequencing and annotation.</title>
        <authorList>
            <consortium name="The Broad Institute Genomics Platform"/>
            <consortium name="The Broad Institute Genome Sequencing Center for Infectious Disease"/>
            <person name="Wu L."/>
            <person name="Ma J."/>
        </authorList>
    </citation>
    <scope>NUCLEOTIDE SEQUENCE [LARGE SCALE GENOMIC DNA]</scope>
    <source>
        <strain evidence="5">KACC 12597</strain>
    </source>
</reference>
<gene>
    <name evidence="4" type="ORF">ACFSJC_16380</name>
</gene>
<evidence type="ECO:0000259" key="3">
    <source>
        <dbReference type="Pfam" id="PF12697"/>
    </source>
</evidence>
<proteinExistence type="predicted"/>
<evidence type="ECO:0000313" key="5">
    <source>
        <dbReference type="Proteomes" id="UP001597337"/>
    </source>
</evidence>
<dbReference type="Gene3D" id="3.40.50.1820">
    <property type="entry name" value="alpha/beta hydrolase"/>
    <property type="match status" value="1"/>
</dbReference>
<keyword evidence="4" id="KW-0378">Hydrolase</keyword>
<keyword evidence="1" id="KW-0474">Menaquinone biosynthesis</keyword>
<comment type="caution">
    <text evidence="4">The sequence shown here is derived from an EMBL/GenBank/DDBJ whole genome shotgun (WGS) entry which is preliminary data.</text>
</comment>
<dbReference type="PANTHER" id="PTHR42916:SF1">
    <property type="entry name" value="PROTEIN PHYLLO, CHLOROPLASTIC"/>
    <property type="match status" value="1"/>
</dbReference>
<dbReference type="InterPro" id="IPR029058">
    <property type="entry name" value="AB_hydrolase_fold"/>
</dbReference>
<dbReference type="Proteomes" id="UP001597337">
    <property type="component" value="Unassembled WGS sequence"/>
</dbReference>
<organism evidence="4 5">
    <name type="scientific">Thiorhodococcus fuscus</name>
    <dbReference type="NCBI Taxonomy" id="527200"/>
    <lineage>
        <taxon>Bacteria</taxon>
        <taxon>Pseudomonadati</taxon>
        <taxon>Pseudomonadota</taxon>
        <taxon>Gammaproteobacteria</taxon>
        <taxon>Chromatiales</taxon>
        <taxon>Chromatiaceae</taxon>
        <taxon>Thiorhodococcus</taxon>
    </lineage>
</organism>
<dbReference type="InterPro" id="IPR000073">
    <property type="entry name" value="AB_hydrolase_1"/>
</dbReference>
<dbReference type="Pfam" id="PF12697">
    <property type="entry name" value="Abhydrolase_6"/>
    <property type="match status" value="1"/>
</dbReference>